<protein>
    <submittedName>
        <fullName evidence="2">Uncharacterized protein</fullName>
    </submittedName>
</protein>
<evidence type="ECO:0000313" key="3">
    <source>
        <dbReference type="Proteomes" id="UP001239213"/>
    </source>
</evidence>
<dbReference type="AlphaFoldDB" id="A0AAI9UHW2"/>
<evidence type="ECO:0000313" key="2">
    <source>
        <dbReference type="EMBL" id="KAK1457616.1"/>
    </source>
</evidence>
<name>A0AAI9UHW2_9PEZI</name>
<feature type="compositionally biased region" description="Basic and acidic residues" evidence="1">
    <location>
        <begin position="104"/>
        <end position="122"/>
    </location>
</feature>
<evidence type="ECO:0000256" key="1">
    <source>
        <dbReference type="SAM" id="MobiDB-lite"/>
    </source>
</evidence>
<dbReference type="EMBL" id="MPDP01000281">
    <property type="protein sequence ID" value="KAK1457616.1"/>
    <property type="molecule type" value="Genomic_DNA"/>
</dbReference>
<dbReference type="Proteomes" id="UP001239213">
    <property type="component" value="Unassembled WGS sequence"/>
</dbReference>
<feature type="region of interest" description="Disordered" evidence="1">
    <location>
        <begin position="101"/>
        <end position="122"/>
    </location>
</feature>
<comment type="caution">
    <text evidence="2">The sequence shown here is derived from an EMBL/GenBank/DDBJ whole genome shotgun (WGS) entry which is preliminary data.</text>
</comment>
<sequence length="138" mass="15166">MTLDELPEDHSIPTAPGELLAPPQVRLLLTSARNIWRGREFFSTQQPPMHPIGHWKSRHPPPWTLTAPTVHAPAASHTSKVEGQAPLVAAELHTKIPGISKSVARADHSRPNKRADPVAFRQRDSFAASPHLMTSTAF</sequence>
<gene>
    <name evidence="2" type="ORF">CCUS01_09730</name>
</gene>
<proteinExistence type="predicted"/>
<accession>A0AAI9UHW2</accession>
<keyword evidence="3" id="KW-1185">Reference proteome</keyword>
<reference evidence="2" key="1">
    <citation type="submission" date="2016-11" db="EMBL/GenBank/DDBJ databases">
        <title>The genome sequence of Colletotrichum cuscutae.</title>
        <authorList>
            <person name="Baroncelli R."/>
        </authorList>
    </citation>
    <scope>NUCLEOTIDE SEQUENCE</scope>
    <source>
        <strain evidence="2">IMI 304802</strain>
    </source>
</reference>
<organism evidence="2 3">
    <name type="scientific">Colletotrichum cuscutae</name>
    <dbReference type="NCBI Taxonomy" id="1209917"/>
    <lineage>
        <taxon>Eukaryota</taxon>
        <taxon>Fungi</taxon>
        <taxon>Dikarya</taxon>
        <taxon>Ascomycota</taxon>
        <taxon>Pezizomycotina</taxon>
        <taxon>Sordariomycetes</taxon>
        <taxon>Hypocreomycetidae</taxon>
        <taxon>Glomerellales</taxon>
        <taxon>Glomerellaceae</taxon>
        <taxon>Colletotrichum</taxon>
        <taxon>Colletotrichum acutatum species complex</taxon>
    </lineage>
</organism>